<dbReference type="RefSeq" id="WP_200351343.1">
    <property type="nucleotide sequence ID" value="NZ_BAABHZ010000006.1"/>
</dbReference>
<dbReference type="PANTHER" id="PTHR34448">
    <property type="entry name" value="AMINOPEPTIDASE"/>
    <property type="match status" value="1"/>
</dbReference>
<sequence length="366" mass="41049">MHDARIDALARQLVRYSTTLKKGEKVLIDLYDVPDSIGLALIREVRAKGALPFVKIHQSRITREMMKGAEDAQYEIMAKHLLAEMQDMDAYIAIRGGNNIAENSDVPADRMRLSMKHLRPVIDHRVKKTKWCVLRWPSSSMAQQAGMSTEAFEKFYFDVCLLDYKALIPAMNALKKLMDKTDSVHITGPGTDLRFSIKGINSIVCGGNYNIPDGEVFTAPVRDSVEGVISYNAPTIYQGIPFDSIRLEFSKGKIIKAEAGSKTAQLNKILDSDEGARYIGEFALGFHPAIREPMRDILFDEKIAGSFHFTPGQAYEDADNGNRSQVHWDMVNIQRKDWGGGEIYFDGKLIRKDGVFLVKALEKLNG</sequence>
<keyword evidence="5 10" id="KW-0031">Aminopeptidase</keyword>
<dbReference type="PANTHER" id="PTHR34448:SF1">
    <property type="entry name" value="BLL6088 PROTEIN"/>
    <property type="match status" value="1"/>
</dbReference>
<proteinExistence type="inferred from homology"/>
<dbReference type="InterPro" id="IPR035097">
    <property type="entry name" value="M29_N-terminal"/>
</dbReference>
<dbReference type="AlphaFoldDB" id="A0A934R544"/>
<dbReference type="Pfam" id="PF02073">
    <property type="entry name" value="Peptidase_M29"/>
    <property type="match status" value="1"/>
</dbReference>
<dbReference type="Proteomes" id="UP000600139">
    <property type="component" value="Unassembled WGS sequence"/>
</dbReference>
<evidence type="ECO:0000313" key="11">
    <source>
        <dbReference type="Proteomes" id="UP000600139"/>
    </source>
</evidence>
<evidence type="ECO:0000256" key="9">
    <source>
        <dbReference type="ARBA" id="ARBA00023049"/>
    </source>
</evidence>
<comment type="cofactor">
    <cofactor evidence="3">
        <name>Zn(2+)</name>
        <dbReference type="ChEBI" id="CHEBI:29105"/>
    </cofactor>
</comment>
<protein>
    <submittedName>
        <fullName evidence="10">Aminopeptidase</fullName>
    </submittedName>
</protein>
<comment type="similarity">
    <text evidence="4">Belongs to the peptidase M29 family.</text>
</comment>
<comment type="cofactor">
    <cofactor evidence="1">
        <name>Co(2+)</name>
        <dbReference type="ChEBI" id="CHEBI:48828"/>
    </cofactor>
</comment>
<comment type="cofactor">
    <cofactor evidence="2">
        <name>Mg(2+)</name>
        <dbReference type="ChEBI" id="CHEBI:18420"/>
    </cofactor>
</comment>
<keyword evidence="8" id="KW-0378">Hydrolase</keyword>
<evidence type="ECO:0000256" key="3">
    <source>
        <dbReference type="ARBA" id="ARBA00001947"/>
    </source>
</evidence>
<evidence type="ECO:0000256" key="1">
    <source>
        <dbReference type="ARBA" id="ARBA00001941"/>
    </source>
</evidence>
<organism evidence="10 11">
    <name type="scientific">Luteolibacter yonseiensis</name>
    <dbReference type="NCBI Taxonomy" id="1144680"/>
    <lineage>
        <taxon>Bacteria</taxon>
        <taxon>Pseudomonadati</taxon>
        <taxon>Verrucomicrobiota</taxon>
        <taxon>Verrucomicrobiia</taxon>
        <taxon>Verrucomicrobiales</taxon>
        <taxon>Verrucomicrobiaceae</taxon>
        <taxon>Luteolibacter</taxon>
    </lineage>
</organism>
<dbReference type="GO" id="GO:0046872">
    <property type="term" value="F:metal ion binding"/>
    <property type="evidence" value="ECO:0007669"/>
    <property type="project" value="UniProtKB-KW"/>
</dbReference>
<dbReference type="InterPro" id="IPR052170">
    <property type="entry name" value="M29_Exopeptidase"/>
</dbReference>
<dbReference type="InterPro" id="IPR000787">
    <property type="entry name" value="Peptidase_M29"/>
</dbReference>
<evidence type="ECO:0000256" key="5">
    <source>
        <dbReference type="ARBA" id="ARBA00022438"/>
    </source>
</evidence>
<name>A0A934R544_9BACT</name>
<keyword evidence="7" id="KW-0479">Metal-binding</keyword>
<keyword evidence="9" id="KW-0482">Metalloprotease</keyword>
<dbReference type="Gene3D" id="3.40.1830.10">
    <property type="entry name" value="Thermophilic metalloprotease (M29)"/>
    <property type="match status" value="1"/>
</dbReference>
<reference evidence="10" key="1">
    <citation type="submission" date="2021-01" db="EMBL/GenBank/DDBJ databases">
        <title>Modified the classification status of verrucomicrobia.</title>
        <authorList>
            <person name="Feng X."/>
        </authorList>
    </citation>
    <scope>NUCLEOTIDE SEQUENCE</scope>
    <source>
        <strain evidence="10">JCM 18052</strain>
    </source>
</reference>
<dbReference type="GO" id="GO:0008237">
    <property type="term" value="F:metallopeptidase activity"/>
    <property type="evidence" value="ECO:0007669"/>
    <property type="project" value="UniProtKB-KW"/>
</dbReference>
<dbReference type="GO" id="GO:0004177">
    <property type="term" value="F:aminopeptidase activity"/>
    <property type="evidence" value="ECO:0007669"/>
    <property type="project" value="UniProtKB-KW"/>
</dbReference>
<evidence type="ECO:0000256" key="4">
    <source>
        <dbReference type="ARBA" id="ARBA00008236"/>
    </source>
</evidence>
<comment type="caution">
    <text evidence="10">The sequence shown here is derived from an EMBL/GenBank/DDBJ whole genome shotgun (WGS) entry which is preliminary data.</text>
</comment>
<gene>
    <name evidence="10" type="ORF">JIN84_12335</name>
</gene>
<evidence type="ECO:0000313" key="10">
    <source>
        <dbReference type="EMBL" id="MBK1816406.1"/>
    </source>
</evidence>
<keyword evidence="6" id="KW-0645">Protease</keyword>
<dbReference type="GO" id="GO:0006508">
    <property type="term" value="P:proteolysis"/>
    <property type="evidence" value="ECO:0007669"/>
    <property type="project" value="UniProtKB-KW"/>
</dbReference>
<evidence type="ECO:0000256" key="2">
    <source>
        <dbReference type="ARBA" id="ARBA00001946"/>
    </source>
</evidence>
<evidence type="ECO:0000256" key="8">
    <source>
        <dbReference type="ARBA" id="ARBA00022801"/>
    </source>
</evidence>
<keyword evidence="11" id="KW-1185">Reference proteome</keyword>
<accession>A0A934R544</accession>
<dbReference type="EMBL" id="JAENIK010000011">
    <property type="protein sequence ID" value="MBK1816406.1"/>
    <property type="molecule type" value="Genomic_DNA"/>
</dbReference>
<evidence type="ECO:0000256" key="6">
    <source>
        <dbReference type="ARBA" id="ARBA00022670"/>
    </source>
</evidence>
<dbReference type="SUPFAM" id="SSF144052">
    <property type="entry name" value="Thermophilic metalloprotease-like"/>
    <property type="match status" value="1"/>
</dbReference>
<evidence type="ECO:0000256" key="7">
    <source>
        <dbReference type="ARBA" id="ARBA00022723"/>
    </source>
</evidence>